<protein>
    <submittedName>
        <fullName evidence="1">Uncharacterized protein</fullName>
    </submittedName>
</protein>
<reference evidence="1" key="1">
    <citation type="submission" date="2018-02" db="EMBL/GenBank/DDBJ databases">
        <title>Rhizophora mucronata_Transcriptome.</title>
        <authorList>
            <person name="Meera S.P."/>
            <person name="Sreeshan A."/>
            <person name="Augustine A."/>
        </authorList>
    </citation>
    <scope>NUCLEOTIDE SEQUENCE</scope>
    <source>
        <tissue evidence="1">Leaf</tissue>
    </source>
</reference>
<organism evidence="1">
    <name type="scientific">Rhizophora mucronata</name>
    <name type="common">Asiatic mangrove</name>
    <dbReference type="NCBI Taxonomy" id="61149"/>
    <lineage>
        <taxon>Eukaryota</taxon>
        <taxon>Viridiplantae</taxon>
        <taxon>Streptophyta</taxon>
        <taxon>Embryophyta</taxon>
        <taxon>Tracheophyta</taxon>
        <taxon>Spermatophyta</taxon>
        <taxon>Magnoliopsida</taxon>
        <taxon>eudicotyledons</taxon>
        <taxon>Gunneridae</taxon>
        <taxon>Pentapetalae</taxon>
        <taxon>rosids</taxon>
        <taxon>fabids</taxon>
        <taxon>Malpighiales</taxon>
        <taxon>Rhizophoraceae</taxon>
        <taxon>Rhizophora</taxon>
    </lineage>
</organism>
<evidence type="ECO:0000313" key="1">
    <source>
        <dbReference type="EMBL" id="MBX53106.1"/>
    </source>
</evidence>
<sequence>MKSTLKIWSLQMLSQQLKQTINHQVIQNEWCTYATTTNKHNHSY</sequence>
<dbReference type="AlphaFoldDB" id="A0A2P2PEG0"/>
<dbReference type="EMBL" id="GGEC01072622">
    <property type="protein sequence ID" value="MBX53106.1"/>
    <property type="molecule type" value="Transcribed_RNA"/>
</dbReference>
<name>A0A2P2PEG0_RHIMU</name>
<accession>A0A2P2PEG0</accession>
<proteinExistence type="predicted"/>